<dbReference type="STRING" id="445709.ABW99_04455"/>
<reference evidence="2" key="1">
    <citation type="submission" date="2015-06" db="EMBL/GenBank/DDBJ databases">
        <authorList>
            <person name="Lim Y.L."/>
            <person name="Ee R."/>
            <person name="Yong D."/>
            <person name="How K.Y."/>
            <person name="Yin W.F."/>
            <person name="Chan K.G."/>
        </authorList>
    </citation>
    <scope>NUCLEOTIDE SEQUENCE [LARGE SCALE GENOMIC DNA]</scope>
    <source>
        <strain evidence="2">DSM 25325</strain>
    </source>
</reference>
<keyword evidence="2" id="KW-1185">Reference proteome</keyword>
<dbReference type="InterPro" id="IPR002763">
    <property type="entry name" value="DUF72"/>
</dbReference>
<dbReference type="PANTHER" id="PTHR30348">
    <property type="entry name" value="UNCHARACTERIZED PROTEIN YECE"/>
    <property type="match status" value="1"/>
</dbReference>
<dbReference type="PANTHER" id="PTHR30348:SF13">
    <property type="entry name" value="UPF0759 PROTEIN YUNF"/>
    <property type="match status" value="1"/>
</dbReference>
<protein>
    <recommendedName>
        <fullName evidence="3">DUF72 domain-containing protein</fullName>
    </recommendedName>
</protein>
<proteinExistence type="predicted"/>
<evidence type="ECO:0000313" key="2">
    <source>
        <dbReference type="Proteomes" id="UP000036700"/>
    </source>
</evidence>
<organism evidence="1 2">
    <name type="scientific">Pandoraea thiooxydans</name>
    <dbReference type="NCBI Taxonomy" id="445709"/>
    <lineage>
        <taxon>Bacteria</taxon>
        <taxon>Pseudomonadati</taxon>
        <taxon>Pseudomonadota</taxon>
        <taxon>Betaproteobacteria</taxon>
        <taxon>Burkholderiales</taxon>
        <taxon>Burkholderiaceae</taxon>
        <taxon>Pandoraea</taxon>
    </lineage>
</organism>
<evidence type="ECO:0008006" key="3">
    <source>
        <dbReference type="Google" id="ProtNLM"/>
    </source>
</evidence>
<dbReference type="KEGG" id="ptx:ABW99_04455"/>
<gene>
    <name evidence="1" type="ORF">ABW99_04455</name>
</gene>
<dbReference type="Proteomes" id="UP000036700">
    <property type="component" value="Chromosome"/>
</dbReference>
<dbReference type="AlphaFoldDB" id="A0A0G3ESB7"/>
<dbReference type="PATRIC" id="fig|445709.3.peg.954"/>
<dbReference type="SUPFAM" id="SSF117396">
    <property type="entry name" value="TM1631-like"/>
    <property type="match status" value="1"/>
</dbReference>
<dbReference type="Gene3D" id="3.20.20.410">
    <property type="entry name" value="Protein of unknown function UPF0759"/>
    <property type="match status" value="1"/>
</dbReference>
<sequence>MSRILVGTASWTDKSLVACGRFYPPEAKTPAARLQFYASCFPVVEVDSAYYALPSAHNAALWVERTPADFVFHIKAFRAFTQHRTPIEALPRELREALPPTGKTDIYYKDMPAAIVDRLWEYYRAGIAPLHEAGRLGAVHFQFAPWVLYGGAALDHIEACMARLPGLRLSIEFRHRSWFTPEHRDKVLRFLADRGLVHTVVDEPQGFVNSVPAIWEVTSPELAVVRMHGRNAATWNRKGLNSSAARFNYDYSDAELAELAGKIKQLAARSHTVAAFFNNNYEDQGQRNGRTLMRILTRS</sequence>
<dbReference type="InterPro" id="IPR036520">
    <property type="entry name" value="UPF0759_sf"/>
</dbReference>
<dbReference type="OrthoDB" id="9780310at2"/>
<dbReference type="RefSeq" id="WP_047213226.1">
    <property type="nucleotide sequence ID" value="NZ_CP011568.3"/>
</dbReference>
<dbReference type="Pfam" id="PF01904">
    <property type="entry name" value="DUF72"/>
    <property type="match status" value="1"/>
</dbReference>
<name>A0A0G3ESB7_9BURK</name>
<evidence type="ECO:0000313" key="1">
    <source>
        <dbReference type="EMBL" id="AKJ67586.1"/>
    </source>
</evidence>
<accession>A0A0G3ESB7</accession>
<dbReference type="EMBL" id="CP011568">
    <property type="protein sequence ID" value="AKJ67586.1"/>
    <property type="molecule type" value="Genomic_DNA"/>
</dbReference>